<evidence type="ECO:0000313" key="10">
    <source>
        <dbReference type="Proteomes" id="UP000217549"/>
    </source>
</evidence>
<feature type="transmembrane region" description="Helical" evidence="7">
    <location>
        <begin position="325"/>
        <end position="347"/>
    </location>
</feature>
<dbReference type="RefSeq" id="WP_096238882.1">
    <property type="nucleotide sequence ID" value="NZ_LT907978.1"/>
</dbReference>
<evidence type="ECO:0000256" key="2">
    <source>
        <dbReference type="ARBA" id="ARBA00007400"/>
    </source>
</evidence>
<dbReference type="AlphaFoldDB" id="A0A285PMI8"/>
<feature type="transmembrane region" description="Helical" evidence="7">
    <location>
        <begin position="267"/>
        <end position="290"/>
    </location>
</feature>
<proteinExistence type="inferred from homology"/>
<evidence type="ECO:0000256" key="5">
    <source>
        <dbReference type="ARBA" id="ARBA00022989"/>
    </source>
</evidence>
<evidence type="ECO:0000313" key="9">
    <source>
        <dbReference type="EMBL" id="SOB70843.1"/>
    </source>
</evidence>
<accession>A0A285PMI8</accession>
<keyword evidence="6 7" id="KW-0472">Membrane</keyword>
<dbReference type="PANTHER" id="PTHR40074">
    <property type="entry name" value="O-ACETYLTRANSFERASE WECH"/>
    <property type="match status" value="1"/>
</dbReference>
<evidence type="ECO:0000256" key="7">
    <source>
        <dbReference type="SAM" id="Phobius"/>
    </source>
</evidence>
<dbReference type="InterPro" id="IPR002656">
    <property type="entry name" value="Acyl_transf_3_dom"/>
</dbReference>
<feature type="transmembrane region" description="Helical" evidence="7">
    <location>
        <begin position="12"/>
        <end position="33"/>
    </location>
</feature>
<gene>
    <name evidence="9" type="ORF">EHLA_0064</name>
</gene>
<feature type="transmembrane region" description="Helical" evidence="7">
    <location>
        <begin position="235"/>
        <end position="255"/>
    </location>
</feature>
<comment type="similarity">
    <text evidence="2">Belongs to the acyltransferase 3 family.</text>
</comment>
<evidence type="ECO:0000256" key="1">
    <source>
        <dbReference type="ARBA" id="ARBA00004651"/>
    </source>
</evidence>
<keyword evidence="10" id="KW-1185">Reference proteome</keyword>
<evidence type="ECO:0000259" key="8">
    <source>
        <dbReference type="Pfam" id="PF01757"/>
    </source>
</evidence>
<organism evidence="9 10">
    <name type="scientific">Anaerobutyricum hallii</name>
    <dbReference type="NCBI Taxonomy" id="39488"/>
    <lineage>
        <taxon>Bacteria</taxon>
        <taxon>Bacillati</taxon>
        <taxon>Bacillota</taxon>
        <taxon>Clostridia</taxon>
        <taxon>Lachnospirales</taxon>
        <taxon>Lachnospiraceae</taxon>
        <taxon>Anaerobutyricum</taxon>
    </lineage>
</organism>
<comment type="subcellular location">
    <subcellularLocation>
        <location evidence="1">Cell membrane</location>
        <topology evidence="1">Multi-pass membrane protein</topology>
    </subcellularLocation>
</comment>
<dbReference type="Proteomes" id="UP000217549">
    <property type="component" value="Chromosome I"/>
</dbReference>
<reference evidence="10" key="1">
    <citation type="submission" date="2017-09" db="EMBL/GenBank/DDBJ databases">
        <authorList>
            <person name="Shetty A S."/>
        </authorList>
    </citation>
    <scope>NUCLEOTIDE SEQUENCE [LARGE SCALE GENOMIC DNA]</scope>
</reference>
<keyword evidence="5 7" id="KW-1133">Transmembrane helix</keyword>
<feature type="transmembrane region" description="Helical" evidence="7">
    <location>
        <begin position="155"/>
        <end position="175"/>
    </location>
</feature>
<dbReference type="GO" id="GO:0016413">
    <property type="term" value="F:O-acetyltransferase activity"/>
    <property type="evidence" value="ECO:0007669"/>
    <property type="project" value="TreeGrafter"/>
</dbReference>
<dbReference type="PANTHER" id="PTHR40074:SF2">
    <property type="entry name" value="O-ACETYLTRANSFERASE WECH"/>
    <property type="match status" value="1"/>
</dbReference>
<sequence length="371" mass="42797">MNTQFSKKDTNIVKGVAIIAMLFHHCYVTNINFKAHGVSFAPFSKGTVVTLSLWAKVCVGIFVFLSAYGITISLKKLYDQNKYERQNISWLTIRRVWKILSGFWPIYILAIVGCKVWAPESFAVYKQGMTRIIYMLIDFSGLAHIFGTPTLLGTWWYLGLAFMEIMLLPFLYYMYRKCGAFTTIALSYLLPMALSLPMSSSVVHYLPAMTLGIWFAQEDLFPKAADWKIPHTGLMITRAAEFCVLAVFILGTVWLKTSKFGKVHPNVTDSVTPLAVILFTYLFLASIPILRDMLCILGKYSMNIFLFHNFIRSRWFEDFSYSFRFWWLIVIVLVIDCLLFSVVIEFLKEVLRYNHLTIKIEKKLHGMISNE</sequence>
<dbReference type="EMBL" id="LT907978">
    <property type="protein sequence ID" value="SOB70843.1"/>
    <property type="molecule type" value="Genomic_DNA"/>
</dbReference>
<feature type="transmembrane region" description="Helical" evidence="7">
    <location>
        <begin position="187"/>
        <end position="215"/>
    </location>
</feature>
<dbReference type="GO" id="GO:0005886">
    <property type="term" value="C:plasma membrane"/>
    <property type="evidence" value="ECO:0007669"/>
    <property type="project" value="UniProtKB-SubCell"/>
</dbReference>
<dbReference type="GO" id="GO:0009246">
    <property type="term" value="P:enterobacterial common antigen biosynthetic process"/>
    <property type="evidence" value="ECO:0007669"/>
    <property type="project" value="TreeGrafter"/>
</dbReference>
<dbReference type="KEGG" id="ehl:EHLA_0064"/>
<evidence type="ECO:0000256" key="3">
    <source>
        <dbReference type="ARBA" id="ARBA00022475"/>
    </source>
</evidence>
<protein>
    <recommendedName>
        <fullName evidence="8">Acyltransferase 3 domain-containing protein</fullName>
    </recommendedName>
</protein>
<keyword evidence="3" id="KW-1003">Cell membrane</keyword>
<feature type="transmembrane region" description="Helical" evidence="7">
    <location>
        <begin position="53"/>
        <end position="74"/>
    </location>
</feature>
<evidence type="ECO:0000256" key="4">
    <source>
        <dbReference type="ARBA" id="ARBA00022692"/>
    </source>
</evidence>
<feature type="domain" description="Acyltransferase 3" evidence="8">
    <location>
        <begin position="11"/>
        <end position="344"/>
    </location>
</feature>
<keyword evidence="4 7" id="KW-0812">Transmembrane</keyword>
<name>A0A285PMI8_9FIRM</name>
<dbReference type="Pfam" id="PF01757">
    <property type="entry name" value="Acyl_transf_3"/>
    <property type="match status" value="1"/>
</dbReference>
<feature type="transmembrane region" description="Helical" evidence="7">
    <location>
        <begin position="95"/>
        <end position="118"/>
    </location>
</feature>
<evidence type="ECO:0000256" key="6">
    <source>
        <dbReference type="ARBA" id="ARBA00023136"/>
    </source>
</evidence>